<accession>A0AAE1CTS5</accession>
<dbReference type="AlphaFoldDB" id="A0AAE1CTS5"/>
<dbReference type="EMBL" id="JAWDGP010006769">
    <property type="protein sequence ID" value="KAK3735689.1"/>
    <property type="molecule type" value="Genomic_DNA"/>
</dbReference>
<evidence type="ECO:0000313" key="2">
    <source>
        <dbReference type="EMBL" id="KAK3735689.1"/>
    </source>
</evidence>
<dbReference type="Proteomes" id="UP001283361">
    <property type="component" value="Unassembled WGS sequence"/>
</dbReference>
<keyword evidence="1" id="KW-0472">Membrane</keyword>
<feature type="transmembrane region" description="Helical" evidence="1">
    <location>
        <begin position="7"/>
        <end position="31"/>
    </location>
</feature>
<gene>
    <name evidence="2" type="ORF">RRG08_020393</name>
</gene>
<feature type="transmembrane region" description="Helical" evidence="1">
    <location>
        <begin position="159"/>
        <end position="187"/>
    </location>
</feature>
<feature type="transmembrane region" description="Helical" evidence="1">
    <location>
        <begin position="60"/>
        <end position="80"/>
    </location>
</feature>
<comment type="caution">
    <text evidence="2">The sequence shown here is derived from an EMBL/GenBank/DDBJ whole genome shotgun (WGS) entry which is preliminary data.</text>
</comment>
<keyword evidence="1" id="KW-1133">Transmembrane helix</keyword>
<keyword evidence="3" id="KW-1185">Reference proteome</keyword>
<sequence length="248" mass="27468">MNKNRAISLGIMGGLVIIGGVMMSVLLFFMVDVLKEGYREKEMADDENWKKFKENSYSPVWALGFAYIIPGVALFVAALIQNKAGYVISSIFSLLALLLMGIFVLMAGLFLIVFIVSIGVIEDHCRDTVNGCTCTIEDEYSSETESVTPFKECHYFSSFASLIVALFICIIVSWFLLLIAFIMAIYYSCRSSPNQPGTVYAPVQQPVFASGQDQSQYPPPSYTYQAQSKPMYLEGGSQAYYDGPPSKV</sequence>
<name>A0AAE1CTS5_9GAST</name>
<reference evidence="2" key="1">
    <citation type="journal article" date="2023" name="G3 (Bethesda)">
        <title>A reference genome for the long-term kleptoplast-retaining sea slug Elysia crispata morphotype clarki.</title>
        <authorList>
            <person name="Eastman K.E."/>
            <person name="Pendleton A.L."/>
            <person name="Shaikh M.A."/>
            <person name="Suttiyut T."/>
            <person name="Ogas R."/>
            <person name="Tomko P."/>
            <person name="Gavelis G."/>
            <person name="Widhalm J.R."/>
            <person name="Wisecaver J.H."/>
        </authorList>
    </citation>
    <scope>NUCLEOTIDE SEQUENCE</scope>
    <source>
        <strain evidence="2">ECLA1</strain>
    </source>
</reference>
<evidence type="ECO:0000256" key="1">
    <source>
        <dbReference type="SAM" id="Phobius"/>
    </source>
</evidence>
<protein>
    <submittedName>
        <fullName evidence="2">Uncharacterized protein</fullName>
    </submittedName>
</protein>
<evidence type="ECO:0000313" key="3">
    <source>
        <dbReference type="Proteomes" id="UP001283361"/>
    </source>
</evidence>
<organism evidence="2 3">
    <name type="scientific">Elysia crispata</name>
    <name type="common">lettuce slug</name>
    <dbReference type="NCBI Taxonomy" id="231223"/>
    <lineage>
        <taxon>Eukaryota</taxon>
        <taxon>Metazoa</taxon>
        <taxon>Spiralia</taxon>
        <taxon>Lophotrochozoa</taxon>
        <taxon>Mollusca</taxon>
        <taxon>Gastropoda</taxon>
        <taxon>Heterobranchia</taxon>
        <taxon>Euthyneura</taxon>
        <taxon>Panpulmonata</taxon>
        <taxon>Sacoglossa</taxon>
        <taxon>Placobranchoidea</taxon>
        <taxon>Plakobranchidae</taxon>
        <taxon>Elysia</taxon>
    </lineage>
</organism>
<keyword evidence="1" id="KW-0812">Transmembrane</keyword>
<feature type="transmembrane region" description="Helical" evidence="1">
    <location>
        <begin position="92"/>
        <end position="121"/>
    </location>
</feature>
<proteinExistence type="predicted"/>